<dbReference type="GO" id="GO:0006139">
    <property type="term" value="P:nucleobase-containing compound metabolic process"/>
    <property type="evidence" value="ECO:0007669"/>
    <property type="project" value="InterPro"/>
</dbReference>
<dbReference type="OrthoDB" id="1920326at2759"/>
<keyword evidence="4" id="KW-0472">Membrane</keyword>
<keyword evidence="6" id="KW-0269">Exonuclease</keyword>
<proteinExistence type="predicted"/>
<sequence length="412" mass="47885">MEVMTKLRSISWLEVVVWICLTWASVYLIWKYKRVKKEREPRLRGEKAKERKQRGVRIVVCNDVVSVEENVKQLLKQEPTCIGLDCEWKPYFSGEAVNRISLLQLAAFDICILIQMQQLQYIPQELIDILQNKKEKKRTDSFFFKKKRVWKVGVNITGDAKKLFEDYSISVRGCIELTHMLKQSVFYEDMVTSYVPSQLQSLEGKNNNEEEKSIPQQQIYRLDDLAKKFLNVAMKKSKEITLSNWELTHLSEDQLFYAADDSIISLFLFVTLCHCYSLSYSQFLTFRNNIFLEKRKCATLPSSASSSTLESACDLLEPLDETLFYRDLYDQIRATPKFLLASKFVDGCASDHKVEKLEHKIVRKKKAQTLDDGSISPSSSSLSDSNSKSCNSKLYRTQMYTRKTNAFCHLFK</sequence>
<evidence type="ECO:0000313" key="6">
    <source>
        <dbReference type="EMBL" id="ETO15364.1"/>
    </source>
</evidence>
<dbReference type="EMBL" id="ASPP01019200">
    <property type="protein sequence ID" value="ETO15364.1"/>
    <property type="molecule type" value="Genomic_DNA"/>
</dbReference>
<dbReference type="InterPro" id="IPR036397">
    <property type="entry name" value="RNaseH_sf"/>
</dbReference>
<keyword evidence="2" id="KW-0378">Hydrolase</keyword>
<feature type="transmembrane region" description="Helical" evidence="4">
    <location>
        <begin position="12"/>
        <end position="30"/>
    </location>
</feature>
<dbReference type="SUPFAM" id="SSF53098">
    <property type="entry name" value="Ribonuclease H-like"/>
    <property type="match status" value="1"/>
</dbReference>
<evidence type="ECO:0000256" key="1">
    <source>
        <dbReference type="ARBA" id="ARBA00022722"/>
    </source>
</evidence>
<evidence type="ECO:0000256" key="2">
    <source>
        <dbReference type="ARBA" id="ARBA00022801"/>
    </source>
</evidence>
<protein>
    <submittedName>
        <fullName evidence="6">Exonuclease 3-5 domain containing protein</fullName>
    </submittedName>
</protein>
<evidence type="ECO:0000259" key="5">
    <source>
        <dbReference type="SMART" id="SM00474"/>
    </source>
</evidence>
<dbReference type="Proteomes" id="UP000023152">
    <property type="component" value="Unassembled WGS sequence"/>
</dbReference>
<dbReference type="GO" id="GO:0003676">
    <property type="term" value="F:nucleic acid binding"/>
    <property type="evidence" value="ECO:0007669"/>
    <property type="project" value="InterPro"/>
</dbReference>
<dbReference type="GO" id="GO:0005634">
    <property type="term" value="C:nucleus"/>
    <property type="evidence" value="ECO:0007669"/>
    <property type="project" value="TreeGrafter"/>
</dbReference>
<accession>X6MNG5</accession>
<dbReference type="PANTHER" id="PTHR13620:SF104">
    <property type="entry name" value="EXONUCLEASE 3'-5' DOMAIN-CONTAINING PROTEIN 2"/>
    <property type="match status" value="1"/>
</dbReference>
<dbReference type="Pfam" id="PF01612">
    <property type="entry name" value="DNA_pol_A_exo1"/>
    <property type="match status" value="1"/>
</dbReference>
<dbReference type="CDD" id="cd06141">
    <property type="entry name" value="WRN_exo"/>
    <property type="match status" value="1"/>
</dbReference>
<dbReference type="Gene3D" id="3.30.420.10">
    <property type="entry name" value="Ribonuclease H-like superfamily/Ribonuclease H"/>
    <property type="match status" value="1"/>
</dbReference>
<feature type="region of interest" description="Disordered" evidence="3">
    <location>
        <begin position="371"/>
        <end position="390"/>
    </location>
</feature>
<evidence type="ECO:0000256" key="4">
    <source>
        <dbReference type="SAM" id="Phobius"/>
    </source>
</evidence>
<feature type="compositionally biased region" description="Low complexity" evidence="3">
    <location>
        <begin position="374"/>
        <end position="390"/>
    </location>
</feature>
<dbReference type="InterPro" id="IPR012337">
    <property type="entry name" value="RNaseH-like_sf"/>
</dbReference>
<dbReference type="InterPro" id="IPR002562">
    <property type="entry name" value="3'-5'_exonuclease_dom"/>
</dbReference>
<organism evidence="6 7">
    <name type="scientific">Reticulomyxa filosa</name>
    <dbReference type="NCBI Taxonomy" id="46433"/>
    <lineage>
        <taxon>Eukaryota</taxon>
        <taxon>Sar</taxon>
        <taxon>Rhizaria</taxon>
        <taxon>Retaria</taxon>
        <taxon>Foraminifera</taxon>
        <taxon>Monothalamids</taxon>
        <taxon>Reticulomyxidae</taxon>
        <taxon>Reticulomyxa</taxon>
    </lineage>
</organism>
<keyword evidence="4" id="KW-1133">Transmembrane helix</keyword>
<comment type="caution">
    <text evidence="6">The sequence shown here is derived from an EMBL/GenBank/DDBJ whole genome shotgun (WGS) entry which is preliminary data.</text>
</comment>
<dbReference type="GO" id="GO:0008408">
    <property type="term" value="F:3'-5' exonuclease activity"/>
    <property type="evidence" value="ECO:0007669"/>
    <property type="project" value="InterPro"/>
</dbReference>
<dbReference type="AlphaFoldDB" id="X6MNG5"/>
<dbReference type="SMART" id="SM00474">
    <property type="entry name" value="35EXOc"/>
    <property type="match status" value="1"/>
</dbReference>
<reference evidence="6 7" key="1">
    <citation type="journal article" date="2013" name="Curr. Biol.">
        <title>The Genome of the Foraminiferan Reticulomyxa filosa.</title>
        <authorList>
            <person name="Glockner G."/>
            <person name="Hulsmann N."/>
            <person name="Schleicher M."/>
            <person name="Noegel A.A."/>
            <person name="Eichinger L."/>
            <person name="Gallinger C."/>
            <person name="Pawlowski J."/>
            <person name="Sierra R."/>
            <person name="Euteneuer U."/>
            <person name="Pillet L."/>
            <person name="Moustafa A."/>
            <person name="Platzer M."/>
            <person name="Groth M."/>
            <person name="Szafranski K."/>
            <person name="Schliwa M."/>
        </authorList>
    </citation>
    <scope>NUCLEOTIDE SEQUENCE [LARGE SCALE GENOMIC DNA]</scope>
</reference>
<feature type="domain" description="3'-5' exonuclease" evidence="5">
    <location>
        <begin position="58"/>
        <end position="281"/>
    </location>
</feature>
<keyword evidence="4" id="KW-0812">Transmembrane</keyword>
<keyword evidence="1" id="KW-0540">Nuclease</keyword>
<evidence type="ECO:0000256" key="3">
    <source>
        <dbReference type="SAM" id="MobiDB-lite"/>
    </source>
</evidence>
<dbReference type="PANTHER" id="PTHR13620">
    <property type="entry name" value="3-5 EXONUCLEASE"/>
    <property type="match status" value="1"/>
</dbReference>
<gene>
    <name evidence="6" type="ORF">RFI_21997</name>
</gene>
<dbReference type="GO" id="GO:0005737">
    <property type="term" value="C:cytoplasm"/>
    <property type="evidence" value="ECO:0007669"/>
    <property type="project" value="TreeGrafter"/>
</dbReference>
<dbReference type="InterPro" id="IPR051132">
    <property type="entry name" value="3-5_Exonuclease_domain"/>
</dbReference>
<name>X6MNG5_RETFI</name>
<evidence type="ECO:0000313" key="7">
    <source>
        <dbReference type="Proteomes" id="UP000023152"/>
    </source>
</evidence>
<keyword evidence="7" id="KW-1185">Reference proteome</keyword>